<dbReference type="Pfam" id="PF12311">
    <property type="entry name" value="DUF3632"/>
    <property type="match status" value="1"/>
</dbReference>
<dbReference type="OMA" id="SWFALIT"/>
<dbReference type="VEuPathDB" id="FungiDB:AN1849"/>
<proteinExistence type="predicted"/>
<gene>
    <name evidence="1" type="ORF">ANIA_01849</name>
</gene>
<dbReference type="Proteomes" id="UP000000560">
    <property type="component" value="Chromosome VII"/>
</dbReference>
<name>Q5BC81_EMENI</name>
<accession>C8VPR2</accession>
<dbReference type="GeneID" id="2874857"/>
<reference evidence="2" key="1">
    <citation type="journal article" date="2005" name="Nature">
        <title>Sequencing of Aspergillus nidulans and comparative analysis with A. fumigatus and A. oryzae.</title>
        <authorList>
            <person name="Galagan J.E."/>
            <person name="Calvo S.E."/>
            <person name="Cuomo C."/>
            <person name="Ma L.J."/>
            <person name="Wortman J.R."/>
            <person name="Batzoglou S."/>
            <person name="Lee S.I."/>
            <person name="Basturkmen M."/>
            <person name="Spevak C.C."/>
            <person name="Clutterbuck J."/>
            <person name="Kapitonov V."/>
            <person name="Jurka J."/>
            <person name="Scazzocchio C."/>
            <person name="Farman M."/>
            <person name="Butler J."/>
            <person name="Purcell S."/>
            <person name="Harris S."/>
            <person name="Braus G.H."/>
            <person name="Draht O."/>
            <person name="Busch S."/>
            <person name="D'Enfert C."/>
            <person name="Bouchier C."/>
            <person name="Goldman G.H."/>
            <person name="Bell-Pedersen D."/>
            <person name="Griffiths-Jones S."/>
            <person name="Doonan J.H."/>
            <person name="Yu J."/>
            <person name="Vienken K."/>
            <person name="Pain A."/>
            <person name="Freitag M."/>
            <person name="Selker E.U."/>
            <person name="Archer D.B."/>
            <person name="Penalva M.A."/>
            <person name="Oakley B.R."/>
            <person name="Momany M."/>
            <person name="Tanaka T."/>
            <person name="Kumagai T."/>
            <person name="Asai K."/>
            <person name="Machida M."/>
            <person name="Nierman W.C."/>
            <person name="Denning D.W."/>
            <person name="Caddick M."/>
            <person name="Hynes M."/>
            <person name="Paoletti M."/>
            <person name="Fischer R."/>
            <person name="Miller B."/>
            <person name="Dyer P."/>
            <person name="Sachs M.S."/>
            <person name="Osmani S.A."/>
            <person name="Birren B.W."/>
        </authorList>
    </citation>
    <scope>NUCLEOTIDE SEQUENCE [LARGE SCALE GENOMIC DNA]</scope>
    <source>
        <strain evidence="2">FGSC A4 / ATCC 38163 / CBS 112.46 / NRRL 194 / M139</strain>
    </source>
</reference>
<keyword evidence="2" id="KW-1185">Reference proteome</keyword>
<dbReference type="AlphaFoldDB" id="Q5BC81"/>
<evidence type="ECO:0000313" key="1">
    <source>
        <dbReference type="EMBL" id="CBF85683.1"/>
    </source>
</evidence>
<evidence type="ECO:0000313" key="2">
    <source>
        <dbReference type="Proteomes" id="UP000000560"/>
    </source>
</evidence>
<dbReference type="InterPro" id="IPR022085">
    <property type="entry name" value="OpdG"/>
</dbReference>
<dbReference type="PANTHER" id="PTHR38797">
    <property type="entry name" value="NUCLEAR PORE COMPLEX PROTEIN NUP85-RELATED"/>
    <property type="match status" value="1"/>
</dbReference>
<dbReference type="InParanoid" id="Q5BC81"/>
<dbReference type="RefSeq" id="XP_659453.1">
    <property type="nucleotide sequence ID" value="XM_654361.1"/>
</dbReference>
<dbReference type="EMBL" id="BN001307">
    <property type="protein sequence ID" value="CBF85683.1"/>
    <property type="molecule type" value="Genomic_DNA"/>
</dbReference>
<dbReference type="HOGENOM" id="CLU_035263_2_1_1"/>
<sequence length="285" mass="31994">MPDITDPIYASRLTILQDLFANSISAPTAAKQLAESSLSDNEPLEERLNRLWDLIIKLAREHPEHQDKLVDVVVDLSELPSPDPAEAGEEPGSEPLTIHGMEVWKDLPMLGWRFRDFWNVSIRPNSNPEDRQKAVSDIINTNKFAALLTATDEPVFASFSWFALVTLRSALETPTEQMRPAEPLEAWIPAAAAWIETLGVEIYKWDEEFESGPNVGARGKGGPLWDGKHGFCKGRWELWRKRFGEISRMEGELAEGMVRAVRVKPSFIVTENSPDSSCFSCHPPT</sequence>
<dbReference type="KEGG" id="ani:ANIA_01849"/>
<dbReference type="PANTHER" id="PTHR38797:SF4">
    <property type="entry name" value="NUCLEAR PORE COMPLEX PROTEIN NUP85"/>
    <property type="match status" value="1"/>
</dbReference>
<organism evidence="1 2">
    <name type="scientific">Emericella nidulans (strain FGSC A4 / ATCC 38163 / CBS 112.46 / NRRL 194 / M139)</name>
    <name type="common">Aspergillus nidulans</name>
    <dbReference type="NCBI Taxonomy" id="227321"/>
    <lineage>
        <taxon>Eukaryota</taxon>
        <taxon>Fungi</taxon>
        <taxon>Dikarya</taxon>
        <taxon>Ascomycota</taxon>
        <taxon>Pezizomycotina</taxon>
        <taxon>Eurotiomycetes</taxon>
        <taxon>Eurotiomycetidae</taxon>
        <taxon>Eurotiales</taxon>
        <taxon>Aspergillaceae</taxon>
        <taxon>Aspergillus</taxon>
        <taxon>Aspergillus subgen. Nidulantes</taxon>
    </lineage>
</organism>
<reference evidence="2" key="2">
    <citation type="journal article" date="2009" name="Fungal Genet. Biol.">
        <title>The 2008 update of the Aspergillus nidulans genome annotation: a community effort.</title>
        <authorList>
            <person name="Wortman J.R."/>
            <person name="Gilsenan J.M."/>
            <person name="Joardar V."/>
            <person name="Deegan J."/>
            <person name="Clutterbuck J."/>
            <person name="Andersen M.R."/>
            <person name="Archer D."/>
            <person name="Bencina M."/>
            <person name="Braus G."/>
            <person name="Coutinho P."/>
            <person name="von Dohren H."/>
            <person name="Doonan J."/>
            <person name="Driessen A.J."/>
            <person name="Durek P."/>
            <person name="Espeso E."/>
            <person name="Fekete E."/>
            <person name="Flipphi M."/>
            <person name="Estrada C.G."/>
            <person name="Geysens S."/>
            <person name="Goldman G."/>
            <person name="de Groot P.W."/>
            <person name="Hansen K."/>
            <person name="Harris S.D."/>
            <person name="Heinekamp T."/>
            <person name="Helmstaedt K."/>
            <person name="Henrissat B."/>
            <person name="Hofmann G."/>
            <person name="Homan T."/>
            <person name="Horio T."/>
            <person name="Horiuchi H."/>
            <person name="James S."/>
            <person name="Jones M."/>
            <person name="Karaffa L."/>
            <person name="Karanyi Z."/>
            <person name="Kato M."/>
            <person name="Keller N."/>
            <person name="Kelly D.E."/>
            <person name="Kiel J.A."/>
            <person name="Kim J.M."/>
            <person name="van der Klei I.J."/>
            <person name="Klis F.M."/>
            <person name="Kovalchuk A."/>
            <person name="Krasevec N."/>
            <person name="Kubicek C.P."/>
            <person name="Liu B."/>
            <person name="Maccabe A."/>
            <person name="Meyer V."/>
            <person name="Mirabito P."/>
            <person name="Miskei M."/>
            <person name="Mos M."/>
            <person name="Mullins J."/>
            <person name="Nelson D.R."/>
            <person name="Nielsen J."/>
            <person name="Oakley B.R."/>
            <person name="Osmani S.A."/>
            <person name="Pakula T."/>
            <person name="Paszewski A."/>
            <person name="Paulsen I."/>
            <person name="Pilsyk S."/>
            <person name="Pocsi I."/>
            <person name="Punt P.J."/>
            <person name="Ram A.F."/>
            <person name="Ren Q."/>
            <person name="Robellet X."/>
            <person name="Robson G."/>
            <person name="Seiboth B."/>
            <person name="van Solingen P."/>
            <person name="Specht T."/>
            <person name="Sun J."/>
            <person name="Taheri-Talesh N."/>
            <person name="Takeshita N."/>
            <person name="Ussery D."/>
            <person name="vanKuyk P.A."/>
            <person name="Visser H."/>
            <person name="van de Vondervoort P.J."/>
            <person name="de Vries R.P."/>
            <person name="Walton J."/>
            <person name="Xiang X."/>
            <person name="Xiong Y."/>
            <person name="Zeng A.P."/>
            <person name="Brandt B.W."/>
            <person name="Cornell M.J."/>
            <person name="van den Hondel C.A."/>
            <person name="Visser J."/>
            <person name="Oliver S.G."/>
            <person name="Turner G."/>
        </authorList>
    </citation>
    <scope>GENOME REANNOTATION</scope>
    <source>
        <strain evidence="2">FGSC A4 / ATCC 38163 / CBS 112.46 / NRRL 194 / M139</strain>
    </source>
</reference>
<protein>
    <submittedName>
        <fullName evidence="1">Uncharacterized protein</fullName>
    </submittedName>
</protein>
<dbReference type="OrthoDB" id="3350591at2759"/>
<accession>Q5BC81</accession>
<dbReference type="eggNOG" id="ENOG502S7Q5">
    <property type="taxonomic scope" value="Eukaryota"/>
</dbReference>
<dbReference type="InterPro" id="IPR053204">
    <property type="entry name" value="Oxopyrrolidines_Biosynth-assoc"/>
</dbReference>